<reference evidence="2" key="1">
    <citation type="submission" date="2023-07" db="EMBL/GenBank/DDBJ databases">
        <title>draft genome sequence of fig (Ficus carica).</title>
        <authorList>
            <person name="Takahashi T."/>
            <person name="Nishimura K."/>
        </authorList>
    </citation>
    <scope>NUCLEOTIDE SEQUENCE</scope>
</reference>
<dbReference type="Gramene" id="FCD_00020252-RA">
    <property type="protein sequence ID" value="FCD_00020252-RA:cds"/>
    <property type="gene ID" value="FCD_00020252"/>
</dbReference>
<evidence type="ECO:0000259" key="1">
    <source>
        <dbReference type="Pfam" id="PF20167"/>
    </source>
</evidence>
<evidence type="ECO:0000313" key="2">
    <source>
        <dbReference type="EMBL" id="GMN44719.1"/>
    </source>
</evidence>
<dbReference type="Pfam" id="PF20167">
    <property type="entry name" value="Transposase_32"/>
    <property type="match status" value="1"/>
</dbReference>
<feature type="domain" description="Putative plant transposon protein" evidence="1">
    <location>
        <begin position="41"/>
        <end position="174"/>
    </location>
</feature>
<dbReference type="InterPro" id="IPR046796">
    <property type="entry name" value="Transposase_32_dom"/>
</dbReference>
<organism evidence="2 3">
    <name type="scientific">Ficus carica</name>
    <name type="common">Common fig</name>
    <dbReference type="NCBI Taxonomy" id="3494"/>
    <lineage>
        <taxon>Eukaryota</taxon>
        <taxon>Viridiplantae</taxon>
        <taxon>Streptophyta</taxon>
        <taxon>Embryophyta</taxon>
        <taxon>Tracheophyta</taxon>
        <taxon>Spermatophyta</taxon>
        <taxon>Magnoliopsida</taxon>
        <taxon>eudicotyledons</taxon>
        <taxon>Gunneridae</taxon>
        <taxon>Pentapetalae</taxon>
        <taxon>rosids</taxon>
        <taxon>fabids</taxon>
        <taxon>Rosales</taxon>
        <taxon>Moraceae</taxon>
        <taxon>Ficeae</taxon>
        <taxon>Ficus</taxon>
    </lineage>
</organism>
<dbReference type="AlphaFoldDB" id="A0AA88A2T7"/>
<gene>
    <name evidence="2" type="ORF">TIFTF001_013911</name>
</gene>
<dbReference type="Proteomes" id="UP001187192">
    <property type="component" value="Unassembled WGS sequence"/>
</dbReference>
<name>A0AA88A2T7_FICCA</name>
<evidence type="ECO:0000313" key="3">
    <source>
        <dbReference type="Proteomes" id="UP001187192"/>
    </source>
</evidence>
<keyword evidence="3" id="KW-1185">Reference proteome</keyword>
<comment type="caution">
    <text evidence="2">The sequence shown here is derived from an EMBL/GenBank/DDBJ whole genome shotgun (WGS) entry which is preliminary data.</text>
</comment>
<proteinExistence type="predicted"/>
<sequence length="176" mass="20203">MSQRKFLCERTISIADDDNLGLVDFLKERDIRVPSSPRFCKVYVREHVFEISSTKIDSYLECPIIPSNKAKELDQEVDMNSVTSFLTSDLESKWPGSREFLSCKLLVKFSVLHKIALAVWLPYTHAMNVSRDLAVLLYNIGAVLEFDMGKRIFKIIVRYGESKSSYAKLPFPTLDQ</sequence>
<dbReference type="EMBL" id="BTGU01000019">
    <property type="protein sequence ID" value="GMN44719.1"/>
    <property type="molecule type" value="Genomic_DNA"/>
</dbReference>
<accession>A0AA88A2T7</accession>
<protein>
    <recommendedName>
        <fullName evidence="1">Putative plant transposon protein domain-containing protein</fullName>
    </recommendedName>
</protein>